<dbReference type="Proteomes" id="UP001176941">
    <property type="component" value="Chromosome 31"/>
</dbReference>
<name>A0ABN8ZCR9_RANTA</name>
<keyword evidence="2" id="KW-0472">Membrane</keyword>
<reference evidence="3" key="1">
    <citation type="submission" date="2023-04" db="EMBL/GenBank/DDBJ databases">
        <authorList>
            <consortium name="ELIXIR-Norway"/>
        </authorList>
    </citation>
    <scope>NUCLEOTIDE SEQUENCE [LARGE SCALE GENOMIC DNA]</scope>
</reference>
<protein>
    <submittedName>
        <fullName evidence="3">Uncharacterized protein</fullName>
    </submittedName>
</protein>
<evidence type="ECO:0000256" key="2">
    <source>
        <dbReference type="SAM" id="Phobius"/>
    </source>
</evidence>
<feature type="transmembrane region" description="Helical" evidence="2">
    <location>
        <begin position="17"/>
        <end position="39"/>
    </location>
</feature>
<sequence length="148" mass="16099">MDCSTPSFPVPHYLPEFVLLIIFIQFLLPFYFLSEAVALKDVYFIKFIRLQICFMKFCVCYVLKLDCGVTKNVLGLCPSKRHKDPKTLGISPMIGISFLIGGSPGGSDGKASVCHAGDPGSIPGSGRSPGEGNGNPLQHSCLENPMDW</sequence>
<organism evidence="3 4">
    <name type="scientific">Rangifer tarandus platyrhynchus</name>
    <name type="common">Svalbard reindeer</name>
    <dbReference type="NCBI Taxonomy" id="3082113"/>
    <lineage>
        <taxon>Eukaryota</taxon>
        <taxon>Metazoa</taxon>
        <taxon>Chordata</taxon>
        <taxon>Craniata</taxon>
        <taxon>Vertebrata</taxon>
        <taxon>Euteleostomi</taxon>
        <taxon>Mammalia</taxon>
        <taxon>Eutheria</taxon>
        <taxon>Laurasiatheria</taxon>
        <taxon>Artiodactyla</taxon>
        <taxon>Ruminantia</taxon>
        <taxon>Pecora</taxon>
        <taxon>Cervidae</taxon>
        <taxon>Odocoileinae</taxon>
        <taxon>Rangifer</taxon>
    </lineage>
</organism>
<keyword evidence="4" id="KW-1185">Reference proteome</keyword>
<evidence type="ECO:0000313" key="3">
    <source>
        <dbReference type="EMBL" id="CAI9171697.1"/>
    </source>
</evidence>
<evidence type="ECO:0000256" key="1">
    <source>
        <dbReference type="SAM" id="MobiDB-lite"/>
    </source>
</evidence>
<keyword evidence="2" id="KW-0812">Transmembrane</keyword>
<evidence type="ECO:0000313" key="4">
    <source>
        <dbReference type="Proteomes" id="UP001176941"/>
    </source>
</evidence>
<dbReference type="EMBL" id="OX459967">
    <property type="protein sequence ID" value="CAI9171697.1"/>
    <property type="molecule type" value="Genomic_DNA"/>
</dbReference>
<accession>A0ABN8ZCR9</accession>
<gene>
    <name evidence="3" type="ORF">MRATA1EN1_LOCUS20659</name>
</gene>
<proteinExistence type="predicted"/>
<feature type="region of interest" description="Disordered" evidence="1">
    <location>
        <begin position="124"/>
        <end position="148"/>
    </location>
</feature>
<keyword evidence="2" id="KW-1133">Transmembrane helix</keyword>